<keyword evidence="2" id="KW-1133">Transmembrane helix</keyword>
<feature type="region of interest" description="Disordered" evidence="1">
    <location>
        <begin position="335"/>
        <end position="465"/>
    </location>
</feature>
<dbReference type="OrthoDB" id="10687408at2759"/>
<keyword evidence="5" id="KW-1185">Reference proteome</keyword>
<reference evidence="4 5" key="1">
    <citation type="journal article" date="2018" name="Nat. Ecol. Evol.">
        <title>Genomic signatures of mitonuclear coevolution across populations of Tigriopus californicus.</title>
        <authorList>
            <person name="Barreto F.S."/>
            <person name="Watson E.T."/>
            <person name="Lima T.G."/>
            <person name="Willett C.S."/>
            <person name="Edmands S."/>
            <person name="Li W."/>
            <person name="Burton R.S."/>
        </authorList>
    </citation>
    <scope>NUCLEOTIDE SEQUENCE [LARGE SCALE GENOMIC DNA]</scope>
    <source>
        <strain evidence="4 5">San Diego</strain>
    </source>
</reference>
<evidence type="ECO:0000256" key="1">
    <source>
        <dbReference type="SAM" id="MobiDB-lite"/>
    </source>
</evidence>
<accession>A0A553P6F1</accession>
<feature type="compositionally biased region" description="Basic residues" evidence="1">
    <location>
        <begin position="338"/>
        <end position="350"/>
    </location>
</feature>
<feature type="compositionally biased region" description="Polar residues" evidence="1">
    <location>
        <begin position="388"/>
        <end position="403"/>
    </location>
</feature>
<protein>
    <submittedName>
        <fullName evidence="4">Uncharacterized protein</fullName>
    </submittedName>
</protein>
<keyword evidence="2" id="KW-0472">Membrane</keyword>
<keyword evidence="3" id="KW-0732">Signal</keyword>
<keyword evidence="2" id="KW-0812">Transmembrane</keyword>
<feature type="compositionally biased region" description="Basic and acidic residues" evidence="1">
    <location>
        <begin position="263"/>
        <end position="273"/>
    </location>
</feature>
<evidence type="ECO:0000313" key="5">
    <source>
        <dbReference type="Proteomes" id="UP000318571"/>
    </source>
</evidence>
<feature type="region of interest" description="Disordered" evidence="1">
    <location>
        <begin position="263"/>
        <end position="310"/>
    </location>
</feature>
<sequence length="465" mass="52643">MPSSRRLWFWSLCVFLGLVHGYIQVVICAQAGSEDGENSLSASGNNFVDNDYYDDNHNHTQVVAETNEVEEKEEEESEDHKSNQTIYYEAPSVFINGQVIPGSEVSSTPATPTTPILRTSPTERDNTFIVSEENTFTWSTSLTDAWWKLLLWGLVLFILLLVCCYFTRCCYLIWDCCTDPFWGYCPRCVCCEKFLKGGSSEHDEESQGKASDDQDFMGGEALPQLYETQYFNWLHLFGLKTGGRCGKYSLAVSEKHYFELNDDETPMKHHPEDFNNDSLLGQSEEPDDLSSSINFQHMSPRKTSKNGLNIEHGHMGKYQALPNTEFEMVPIIRSQTNHQRRLSNGCKRKSRSMESFGVTSQRGVVPPLPAHETSSNSRSQVDVHHNGSAMSTSTADKYSQTDLTLDHEVPSQNNNNNMTIRSTGSGRSRTQPTQCPVPKVPQRHRHTSSQMEREILYGRETPILT</sequence>
<proteinExistence type="predicted"/>
<name>A0A553P6F1_TIGCA</name>
<gene>
    <name evidence="4" type="ORF">TCAL_14647</name>
</gene>
<evidence type="ECO:0000256" key="3">
    <source>
        <dbReference type="SAM" id="SignalP"/>
    </source>
</evidence>
<feature type="signal peptide" evidence="3">
    <location>
        <begin position="1"/>
        <end position="21"/>
    </location>
</feature>
<feature type="compositionally biased region" description="Polar residues" evidence="1">
    <location>
        <begin position="410"/>
        <end position="434"/>
    </location>
</feature>
<feature type="transmembrane region" description="Helical" evidence="2">
    <location>
        <begin position="145"/>
        <end position="166"/>
    </location>
</feature>
<feature type="chain" id="PRO_5022182201" evidence="3">
    <location>
        <begin position="22"/>
        <end position="465"/>
    </location>
</feature>
<dbReference type="Proteomes" id="UP000318571">
    <property type="component" value="Chromosome 3"/>
</dbReference>
<dbReference type="AlphaFoldDB" id="A0A553P6F1"/>
<comment type="caution">
    <text evidence="4">The sequence shown here is derived from an EMBL/GenBank/DDBJ whole genome shotgun (WGS) entry which is preliminary data.</text>
</comment>
<evidence type="ECO:0000256" key="2">
    <source>
        <dbReference type="SAM" id="Phobius"/>
    </source>
</evidence>
<evidence type="ECO:0000313" key="4">
    <source>
        <dbReference type="EMBL" id="TRY73268.1"/>
    </source>
</evidence>
<organism evidence="4 5">
    <name type="scientific">Tigriopus californicus</name>
    <name type="common">Marine copepod</name>
    <dbReference type="NCBI Taxonomy" id="6832"/>
    <lineage>
        <taxon>Eukaryota</taxon>
        <taxon>Metazoa</taxon>
        <taxon>Ecdysozoa</taxon>
        <taxon>Arthropoda</taxon>
        <taxon>Crustacea</taxon>
        <taxon>Multicrustacea</taxon>
        <taxon>Hexanauplia</taxon>
        <taxon>Copepoda</taxon>
        <taxon>Harpacticoida</taxon>
        <taxon>Harpacticidae</taxon>
        <taxon>Tigriopus</taxon>
    </lineage>
</organism>
<dbReference type="EMBL" id="VCGU01000007">
    <property type="protein sequence ID" value="TRY73268.1"/>
    <property type="molecule type" value="Genomic_DNA"/>
</dbReference>